<proteinExistence type="predicted"/>
<evidence type="ECO:0000256" key="1">
    <source>
        <dbReference type="SAM" id="SignalP"/>
    </source>
</evidence>
<dbReference type="Proteomes" id="UP001210231">
    <property type="component" value="Unassembled WGS sequence"/>
</dbReference>
<reference evidence="2 3" key="1">
    <citation type="submission" date="2022-12" db="EMBL/GenBank/DDBJ databases">
        <title>Chitinophagaceae gen. sp. nov., a new member of the family Chitinophagaceae, isolated from soil in a chemical factory.</title>
        <authorList>
            <person name="Ke Z."/>
        </authorList>
    </citation>
    <scope>NUCLEOTIDE SEQUENCE [LARGE SCALE GENOMIC DNA]</scope>
    <source>
        <strain evidence="2 3">LY-5</strain>
    </source>
</reference>
<sequence length="159" mass="17521">MKKILFSLCLLFGFGITSAIAQPPVGDANVGDTYGAVIEPQGAVDITKLNELVKGTDSVDVKIKAEILEVCPKKGCWVSLRMPNGEPVFVRMKNYAFFLPLNAVGKEVVLEGKAYKKVTSVKELQHYAEDKKMSKEDIAKITKPKEEFRFLANGIVVVE</sequence>
<evidence type="ECO:0000313" key="2">
    <source>
        <dbReference type="EMBL" id="MDA3616630.1"/>
    </source>
</evidence>
<feature type="signal peptide" evidence="1">
    <location>
        <begin position="1"/>
        <end position="21"/>
    </location>
</feature>
<feature type="chain" id="PRO_5045092974" evidence="1">
    <location>
        <begin position="22"/>
        <end position="159"/>
    </location>
</feature>
<keyword evidence="3" id="KW-1185">Reference proteome</keyword>
<name>A0ABT4UP80_9BACT</name>
<dbReference type="RefSeq" id="WP_407032959.1">
    <property type="nucleotide sequence ID" value="NZ_JAQGEF010000036.1"/>
</dbReference>
<organism evidence="2 3">
    <name type="scientific">Polluticaenibacter yanchengensis</name>
    <dbReference type="NCBI Taxonomy" id="3014562"/>
    <lineage>
        <taxon>Bacteria</taxon>
        <taxon>Pseudomonadati</taxon>
        <taxon>Bacteroidota</taxon>
        <taxon>Chitinophagia</taxon>
        <taxon>Chitinophagales</taxon>
        <taxon>Chitinophagaceae</taxon>
        <taxon>Polluticaenibacter</taxon>
    </lineage>
</organism>
<gene>
    <name evidence="2" type="ORF">O3P16_17595</name>
</gene>
<dbReference type="Pfam" id="PF16267">
    <property type="entry name" value="DUF4920"/>
    <property type="match status" value="1"/>
</dbReference>
<accession>A0ABT4UP80</accession>
<keyword evidence="1" id="KW-0732">Signal</keyword>
<protein>
    <submittedName>
        <fullName evidence="2">DUF4920 domain-containing protein</fullName>
    </submittedName>
</protein>
<dbReference type="InterPro" id="IPR032577">
    <property type="entry name" value="DUF4920"/>
</dbReference>
<dbReference type="EMBL" id="JAQGEF010000036">
    <property type="protein sequence ID" value="MDA3616630.1"/>
    <property type="molecule type" value="Genomic_DNA"/>
</dbReference>
<evidence type="ECO:0000313" key="3">
    <source>
        <dbReference type="Proteomes" id="UP001210231"/>
    </source>
</evidence>
<comment type="caution">
    <text evidence="2">The sequence shown here is derived from an EMBL/GenBank/DDBJ whole genome shotgun (WGS) entry which is preliminary data.</text>
</comment>